<protein>
    <submittedName>
        <fullName evidence="1">Uncharacterized protein</fullName>
    </submittedName>
</protein>
<sequence>MTSTIHAVFPDVSGVREAALKLQALRAELIEDGADGSSLTATIGDEHVSLALHMIRQTGGTTES</sequence>
<proteinExistence type="predicted"/>
<dbReference type="Proteomes" id="UP001596047">
    <property type="component" value="Unassembled WGS sequence"/>
</dbReference>
<keyword evidence="2" id="KW-1185">Reference proteome</keyword>
<comment type="caution">
    <text evidence="1">The sequence shown here is derived from an EMBL/GenBank/DDBJ whole genome shotgun (WGS) entry which is preliminary data.</text>
</comment>
<gene>
    <name evidence="1" type="ORF">ACFPYJ_22155</name>
</gene>
<name>A0ABW0W1L0_9BACL</name>
<dbReference type="RefSeq" id="WP_379190398.1">
    <property type="nucleotide sequence ID" value="NZ_JBHSOW010000080.1"/>
</dbReference>
<evidence type="ECO:0000313" key="1">
    <source>
        <dbReference type="EMBL" id="MFC5651770.1"/>
    </source>
</evidence>
<evidence type="ECO:0000313" key="2">
    <source>
        <dbReference type="Proteomes" id="UP001596047"/>
    </source>
</evidence>
<reference evidence="2" key="1">
    <citation type="journal article" date="2019" name="Int. J. Syst. Evol. Microbiol.">
        <title>The Global Catalogue of Microorganisms (GCM) 10K type strain sequencing project: providing services to taxonomists for standard genome sequencing and annotation.</title>
        <authorList>
            <consortium name="The Broad Institute Genomics Platform"/>
            <consortium name="The Broad Institute Genome Sequencing Center for Infectious Disease"/>
            <person name="Wu L."/>
            <person name="Ma J."/>
        </authorList>
    </citation>
    <scope>NUCLEOTIDE SEQUENCE [LARGE SCALE GENOMIC DNA]</scope>
    <source>
        <strain evidence="2">CGMCC 1.3240</strain>
    </source>
</reference>
<organism evidence="1 2">
    <name type="scientific">Paenibacillus solisilvae</name>
    <dbReference type="NCBI Taxonomy" id="2486751"/>
    <lineage>
        <taxon>Bacteria</taxon>
        <taxon>Bacillati</taxon>
        <taxon>Bacillota</taxon>
        <taxon>Bacilli</taxon>
        <taxon>Bacillales</taxon>
        <taxon>Paenibacillaceae</taxon>
        <taxon>Paenibacillus</taxon>
    </lineage>
</organism>
<dbReference type="EMBL" id="JBHSOW010000080">
    <property type="protein sequence ID" value="MFC5651770.1"/>
    <property type="molecule type" value="Genomic_DNA"/>
</dbReference>
<accession>A0ABW0W1L0</accession>